<name>A0A075JHJ1_9MICO</name>
<dbReference type="OrthoDB" id="4113332at2"/>
<dbReference type="Gene3D" id="4.10.320.10">
    <property type="entry name" value="E3-binding domain"/>
    <property type="match status" value="1"/>
</dbReference>
<dbReference type="Gene3D" id="3.30.60.230">
    <property type="entry name" value="Lsr2, dimerization domain"/>
    <property type="match status" value="1"/>
</dbReference>
<dbReference type="InterPro" id="IPR036625">
    <property type="entry name" value="E3-bd_dom_sf"/>
</dbReference>
<dbReference type="Pfam" id="PF23359">
    <property type="entry name" value="Lsr2_DNA-bd"/>
    <property type="match status" value="1"/>
</dbReference>
<feature type="domain" description="Lsr2 DNA-binding" evidence="4">
    <location>
        <begin position="73"/>
        <end position="108"/>
    </location>
</feature>
<feature type="domain" description="Lsr2 dimerization" evidence="3">
    <location>
        <begin position="1"/>
        <end position="58"/>
    </location>
</feature>
<dbReference type="HOGENOM" id="CLU_139818_0_0_11"/>
<feature type="compositionally biased region" description="Basic residues" evidence="2">
    <location>
        <begin position="54"/>
        <end position="63"/>
    </location>
</feature>
<feature type="region of interest" description="Disordered" evidence="2">
    <location>
        <begin position="54"/>
        <end position="79"/>
    </location>
</feature>
<evidence type="ECO:0000256" key="2">
    <source>
        <dbReference type="SAM" id="MobiDB-lite"/>
    </source>
</evidence>
<evidence type="ECO:0000313" key="6">
    <source>
        <dbReference type="Proteomes" id="UP000027986"/>
    </source>
</evidence>
<dbReference type="GO" id="GO:0016746">
    <property type="term" value="F:acyltransferase activity"/>
    <property type="evidence" value="ECO:0007669"/>
    <property type="project" value="InterPro"/>
</dbReference>
<keyword evidence="1" id="KW-0238">DNA-binding</keyword>
<evidence type="ECO:0000256" key="1">
    <source>
        <dbReference type="ARBA" id="ARBA00023125"/>
    </source>
</evidence>
<dbReference type="InterPro" id="IPR024412">
    <property type="entry name" value="Lsr2_dim_dom"/>
</dbReference>
<dbReference type="InterPro" id="IPR042261">
    <property type="entry name" value="Lsr2-like_dimerization"/>
</dbReference>
<dbReference type="Proteomes" id="UP000027986">
    <property type="component" value="Chromosome"/>
</dbReference>
<dbReference type="GeneID" id="41841891"/>
<proteinExistence type="predicted"/>
<dbReference type="KEGG" id="dni:HX89_12515"/>
<accession>A0A075JHJ1</accession>
<evidence type="ECO:0008006" key="7">
    <source>
        <dbReference type="Google" id="ProtNLM"/>
    </source>
</evidence>
<organism evidence="5 6">
    <name type="scientific">Dermacoccus nishinomiyaensis</name>
    <dbReference type="NCBI Taxonomy" id="1274"/>
    <lineage>
        <taxon>Bacteria</taxon>
        <taxon>Bacillati</taxon>
        <taxon>Actinomycetota</taxon>
        <taxon>Actinomycetes</taxon>
        <taxon>Micrococcales</taxon>
        <taxon>Dermacoccaceae</taxon>
        <taxon>Dermacoccus</taxon>
    </lineage>
</organism>
<keyword evidence="6" id="KW-1185">Reference proteome</keyword>
<dbReference type="EMBL" id="CP008889">
    <property type="protein sequence ID" value="AIF41621.1"/>
    <property type="molecule type" value="Genomic_DNA"/>
</dbReference>
<dbReference type="InterPro" id="IPR055370">
    <property type="entry name" value="Lsr2_DNA-bd"/>
</dbReference>
<reference evidence="5 6" key="1">
    <citation type="submission" date="2014-07" db="EMBL/GenBank/DDBJ databases">
        <title>Genome Sequencing of Dermacoccus nishinomiyaensis.</title>
        <authorList>
            <person name="Hong K.W."/>
            <person name="Chan K.G."/>
        </authorList>
    </citation>
    <scope>NUCLEOTIDE SEQUENCE [LARGE SCALE GENOMIC DNA]</scope>
    <source>
        <strain evidence="5 6">M25</strain>
    </source>
</reference>
<dbReference type="AlphaFoldDB" id="A0A075JHJ1"/>
<evidence type="ECO:0000313" key="5">
    <source>
        <dbReference type="EMBL" id="AIF41621.1"/>
    </source>
</evidence>
<sequence>MAQRIHVTLEDDIDGSDASETIQFALDGVNYEIDLSDENAAKLRDSLATWVGHARRVGGRKQQSKASSTRGGGRSDLNAIRDWGRANGWAVSDRGRVSADLMKAYDAATKN</sequence>
<gene>
    <name evidence="5" type="ORF">HX89_12515</name>
</gene>
<dbReference type="RefSeq" id="WP_038569481.1">
    <property type="nucleotide sequence ID" value="NZ_CP008889.1"/>
</dbReference>
<evidence type="ECO:0000259" key="3">
    <source>
        <dbReference type="Pfam" id="PF11774"/>
    </source>
</evidence>
<dbReference type="Pfam" id="PF11774">
    <property type="entry name" value="Lsr2"/>
    <property type="match status" value="1"/>
</dbReference>
<dbReference type="eggNOG" id="ENOG5032RKK">
    <property type="taxonomic scope" value="Bacteria"/>
</dbReference>
<dbReference type="GO" id="GO:0003677">
    <property type="term" value="F:DNA binding"/>
    <property type="evidence" value="ECO:0007669"/>
    <property type="project" value="UniProtKB-KW"/>
</dbReference>
<evidence type="ECO:0000259" key="4">
    <source>
        <dbReference type="Pfam" id="PF23359"/>
    </source>
</evidence>
<protein>
    <recommendedName>
        <fullName evidence="7">Lsr2 family protein</fullName>
    </recommendedName>
</protein>